<gene>
    <name evidence="8" type="ORF">JCM15548_13395</name>
</gene>
<evidence type="ECO:0000256" key="3">
    <source>
        <dbReference type="ARBA" id="ARBA00022452"/>
    </source>
</evidence>
<evidence type="ECO:0000313" key="9">
    <source>
        <dbReference type="Proteomes" id="UP000032900"/>
    </source>
</evidence>
<dbReference type="EMBL" id="BAZW01000037">
    <property type="protein sequence ID" value="GAO31059.1"/>
    <property type="molecule type" value="Genomic_DNA"/>
</dbReference>
<dbReference type="GO" id="GO:0009279">
    <property type="term" value="C:cell outer membrane"/>
    <property type="evidence" value="ECO:0007669"/>
    <property type="project" value="UniProtKB-SubCell"/>
</dbReference>
<evidence type="ECO:0000256" key="2">
    <source>
        <dbReference type="ARBA" id="ARBA00022448"/>
    </source>
</evidence>
<dbReference type="Gene3D" id="2.40.170.20">
    <property type="entry name" value="TonB-dependent receptor, beta-barrel domain"/>
    <property type="match status" value="1"/>
</dbReference>
<protein>
    <submittedName>
        <fullName evidence="8">TonB-dependent receptor</fullName>
    </submittedName>
</protein>
<keyword evidence="3" id="KW-1134">Transmembrane beta strand</keyword>
<evidence type="ECO:0000256" key="1">
    <source>
        <dbReference type="ARBA" id="ARBA00004571"/>
    </source>
</evidence>
<evidence type="ECO:0000256" key="7">
    <source>
        <dbReference type="ARBA" id="ARBA00023237"/>
    </source>
</evidence>
<dbReference type="GO" id="GO:0015344">
    <property type="term" value="F:siderophore uptake transmembrane transporter activity"/>
    <property type="evidence" value="ECO:0007669"/>
    <property type="project" value="TreeGrafter"/>
</dbReference>
<dbReference type="GO" id="GO:0044718">
    <property type="term" value="P:siderophore transmembrane transport"/>
    <property type="evidence" value="ECO:0007669"/>
    <property type="project" value="TreeGrafter"/>
</dbReference>
<reference evidence="8 9" key="1">
    <citation type="journal article" date="2015" name="Microbes Environ.">
        <title>Distribution and evolution of nitrogen fixation genes in the phylum bacteroidetes.</title>
        <authorList>
            <person name="Inoue J."/>
            <person name="Oshima K."/>
            <person name="Suda W."/>
            <person name="Sakamoto M."/>
            <person name="Iino T."/>
            <person name="Noda S."/>
            <person name="Hongoh Y."/>
            <person name="Hattori M."/>
            <person name="Ohkuma M."/>
        </authorList>
    </citation>
    <scope>NUCLEOTIDE SEQUENCE [LARGE SCALE GENOMIC DNA]</scope>
    <source>
        <strain evidence="8">JCM 15548</strain>
    </source>
</reference>
<proteinExistence type="predicted"/>
<evidence type="ECO:0000313" key="8">
    <source>
        <dbReference type="EMBL" id="GAO31059.1"/>
    </source>
</evidence>
<dbReference type="InterPro" id="IPR036942">
    <property type="entry name" value="Beta-barrel_TonB_sf"/>
</dbReference>
<dbReference type="InterPro" id="IPR039426">
    <property type="entry name" value="TonB-dep_rcpt-like"/>
</dbReference>
<name>A0A0E9M0N3_9BACT</name>
<keyword evidence="9" id="KW-1185">Reference proteome</keyword>
<accession>A0A0E9M0N3</accession>
<evidence type="ECO:0000256" key="6">
    <source>
        <dbReference type="ARBA" id="ARBA00023136"/>
    </source>
</evidence>
<keyword evidence="6" id="KW-0472">Membrane</keyword>
<evidence type="ECO:0000256" key="5">
    <source>
        <dbReference type="ARBA" id="ARBA00022729"/>
    </source>
</evidence>
<dbReference type="PANTHER" id="PTHR30069:SF29">
    <property type="entry name" value="HEMOGLOBIN AND HEMOGLOBIN-HAPTOGLOBIN-BINDING PROTEIN 1-RELATED"/>
    <property type="match status" value="1"/>
</dbReference>
<dbReference type="Proteomes" id="UP000032900">
    <property type="component" value="Unassembled WGS sequence"/>
</dbReference>
<comment type="caution">
    <text evidence="8">The sequence shown here is derived from an EMBL/GenBank/DDBJ whole genome shotgun (WGS) entry which is preliminary data.</text>
</comment>
<organism evidence="8 9">
    <name type="scientific">Geofilum rubicundum JCM 15548</name>
    <dbReference type="NCBI Taxonomy" id="1236989"/>
    <lineage>
        <taxon>Bacteria</taxon>
        <taxon>Pseudomonadati</taxon>
        <taxon>Bacteroidota</taxon>
        <taxon>Bacteroidia</taxon>
        <taxon>Marinilabiliales</taxon>
        <taxon>Marinilabiliaceae</taxon>
        <taxon>Geofilum</taxon>
    </lineage>
</organism>
<keyword evidence="5" id="KW-0732">Signal</keyword>
<comment type="subcellular location">
    <subcellularLocation>
        <location evidence="1">Cell outer membrane</location>
        <topology evidence="1">Multi-pass membrane protein</topology>
    </subcellularLocation>
</comment>
<keyword evidence="7" id="KW-0998">Cell outer membrane</keyword>
<dbReference type="PANTHER" id="PTHR30069">
    <property type="entry name" value="TONB-DEPENDENT OUTER MEMBRANE RECEPTOR"/>
    <property type="match status" value="1"/>
</dbReference>
<keyword evidence="2" id="KW-0813">Transport</keyword>
<keyword evidence="4" id="KW-0812">Transmembrane</keyword>
<evidence type="ECO:0000256" key="4">
    <source>
        <dbReference type="ARBA" id="ARBA00022692"/>
    </source>
</evidence>
<keyword evidence="8" id="KW-0675">Receptor</keyword>
<dbReference type="AlphaFoldDB" id="A0A0E9M0N3"/>
<sequence length="640" mass="74454">MPVYNVNHLFGFMSVFNSDAIRNVTLIKGGFPARYGGRLSSVLDIRMKEGNNQEFKGNASIGLISSKLTLEGPIKSDKTSFMFSGRRSYVDLLSYPFQMAANKKYGESENLWVGYFLQDFNAKINHIFNNQHRLYLSVYTGKDKFFMNDKYEYTNTYSSYYGQDGEEGHQVSIQYKSKDKARLQWGNTTGALRWNNIINNQLFANLTATVSDYKFRIFEDYEEERIDLIENTTEKSSYFYEYYSQIRDYGLKADFDFVPSPNHYLRFGMHNTLHYFSPGVTVNKDYYDSGSTPIDTIYGNKNIPANEMMVYVEDDITLSQAIRLNAGLHYSNFHVQGTTYHSLEPRLSARFMLSSRISAKASYTTMQQYLHLLANSSMGLPTDLWVPATKKIKPQKSQQAALGFAYAPNTIYELSVEGYYKYMENLIDYAEGASFFELDQGNWEDLVTSGEGESYGVEFLAQKHQGRFSGWIGYTLSWANRQFDEIGSGEKYPYRYDSRHDISIVTTIKLTEKTDFGAAWVYRTGYPFTMEDEEFQSPFTFFKEPNSLSDNSGTIEHFENRNNYRMPDYHRLDLGFNFHKQKKRVYRTWSVGVYNAYARNNPFMIYKDNVWDEQNNTSTTQLRQLSIFNLIPYVRWGIKF</sequence>
<dbReference type="STRING" id="1236989.JCM15548_13395"/>
<dbReference type="SUPFAM" id="SSF56935">
    <property type="entry name" value="Porins"/>
    <property type="match status" value="1"/>
</dbReference>